<evidence type="ECO:0000313" key="7">
    <source>
        <dbReference type="EMBL" id="PTX60389.1"/>
    </source>
</evidence>
<organism evidence="7 8">
    <name type="scientific">Kordia periserrulae</name>
    <dbReference type="NCBI Taxonomy" id="701523"/>
    <lineage>
        <taxon>Bacteria</taxon>
        <taxon>Pseudomonadati</taxon>
        <taxon>Bacteroidota</taxon>
        <taxon>Flavobacteriia</taxon>
        <taxon>Flavobacteriales</taxon>
        <taxon>Flavobacteriaceae</taxon>
        <taxon>Kordia</taxon>
    </lineage>
</organism>
<dbReference type="OrthoDB" id="9780326at2"/>
<accession>A0A2T6BWF6</accession>
<evidence type="ECO:0000256" key="1">
    <source>
        <dbReference type="ARBA" id="ARBA00010641"/>
    </source>
</evidence>
<dbReference type="NCBIfam" id="TIGR02937">
    <property type="entry name" value="sigma70-ECF"/>
    <property type="match status" value="1"/>
</dbReference>
<evidence type="ECO:0000256" key="2">
    <source>
        <dbReference type="ARBA" id="ARBA00023015"/>
    </source>
</evidence>
<dbReference type="InterPro" id="IPR039425">
    <property type="entry name" value="RNA_pol_sigma-70-like"/>
</dbReference>
<sequence>MKTQFNNIYQNHYEKVYRLCLGYVNGDEALAKDLAQDTFVKVWEHLDQFKNKSSIGTWIYRITVNTCLLFIRKNKKGSYSLPEIREDDTNVVEVEKAHQTRLQQMYACIQELKETERIVILLVLEGLAQKEIADITGHSHQNVRVMVHRIKEKLTKCVTHGI</sequence>
<keyword evidence="4" id="KW-0804">Transcription</keyword>
<dbReference type="EMBL" id="QBKT01000006">
    <property type="protein sequence ID" value="PTX60389.1"/>
    <property type="molecule type" value="Genomic_DNA"/>
</dbReference>
<protein>
    <submittedName>
        <fullName evidence="7">RNA polymerase sigma-70 factor (ECF subfamily)</fullName>
    </submittedName>
</protein>
<dbReference type="InterPro" id="IPR013324">
    <property type="entry name" value="RNA_pol_sigma_r3/r4-like"/>
</dbReference>
<dbReference type="GO" id="GO:0003677">
    <property type="term" value="F:DNA binding"/>
    <property type="evidence" value="ECO:0007669"/>
    <property type="project" value="InterPro"/>
</dbReference>
<name>A0A2T6BWF6_9FLAO</name>
<dbReference type="InterPro" id="IPR014284">
    <property type="entry name" value="RNA_pol_sigma-70_dom"/>
</dbReference>
<dbReference type="GO" id="GO:0016987">
    <property type="term" value="F:sigma factor activity"/>
    <property type="evidence" value="ECO:0007669"/>
    <property type="project" value="UniProtKB-KW"/>
</dbReference>
<proteinExistence type="inferred from homology"/>
<dbReference type="RefSeq" id="WP_108115607.1">
    <property type="nucleotide sequence ID" value="NZ_QBKT01000006.1"/>
</dbReference>
<keyword evidence="2" id="KW-0805">Transcription regulation</keyword>
<evidence type="ECO:0000313" key="8">
    <source>
        <dbReference type="Proteomes" id="UP000244090"/>
    </source>
</evidence>
<dbReference type="Proteomes" id="UP000244090">
    <property type="component" value="Unassembled WGS sequence"/>
</dbReference>
<keyword evidence="3" id="KW-0731">Sigma factor</keyword>
<evidence type="ECO:0000259" key="5">
    <source>
        <dbReference type="Pfam" id="PF04542"/>
    </source>
</evidence>
<reference evidence="7 8" key="1">
    <citation type="submission" date="2018-04" db="EMBL/GenBank/DDBJ databases">
        <title>Genomic Encyclopedia of Archaeal and Bacterial Type Strains, Phase II (KMG-II): from individual species to whole genera.</title>
        <authorList>
            <person name="Goeker M."/>
        </authorList>
    </citation>
    <scope>NUCLEOTIDE SEQUENCE [LARGE SCALE GENOMIC DNA]</scope>
    <source>
        <strain evidence="7 8">DSM 25731</strain>
    </source>
</reference>
<dbReference type="Pfam" id="PF08281">
    <property type="entry name" value="Sigma70_r4_2"/>
    <property type="match status" value="1"/>
</dbReference>
<dbReference type="InterPro" id="IPR007627">
    <property type="entry name" value="RNA_pol_sigma70_r2"/>
</dbReference>
<dbReference type="PANTHER" id="PTHR43133:SF45">
    <property type="entry name" value="RNA POLYMERASE ECF-TYPE SIGMA FACTOR"/>
    <property type="match status" value="1"/>
</dbReference>
<dbReference type="Gene3D" id="1.10.10.10">
    <property type="entry name" value="Winged helix-like DNA-binding domain superfamily/Winged helix DNA-binding domain"/>
    <property type="match status" value="1"/>
</dbReference>
<evidence type="ECO:0000259" key="6">
    <source>
        <dbReference type="Pfam" id="PF08281"/>
    </source>
</evidence>
<keyword evidence="8" id="KW-1185">Reference proteome</keyword>
<dbReference type="Pfam" id="PF04542">
    <property type="entry name" value="Sigma70_r2"/>
    <property type="match status" value="1"/>
</dbReference>
<dbReference type="SUPFAM" id="SSF88659">
    <property type="entry name" value="Sigma3 and sigma4 domains of RNA polymerase sigma factors"/>
    <property type="match status" value="1"/>
</dbReference>
<dbReference type="SUPFAM" id="SSF88946">
    <property type="entry name" value="Sigma2 domain of RNA polymerase sigma factors"/>
    <property type="match status" value="1"/>
</dbReference>
<feature type="domain" description="RNA polymerase sigma-70 region 2" evidence="5">
    <location>
        <begin position="8"/>
        <end position="76"/>
    </location>
</feature>
<dbReference type="InterPro" id="IPR013249">
    <property type="entry name" value="RNA_pol_sigma70_r4_t2"/>
</dbReference>
<dbReference type="InterPro" id="IPR013325">
    <property type="entry name" value="RNA_pol_sigma_r2"/>
</dbReference>
<dbReference type="AlphaFoldDB" id="A0A2T6BWF6"/>
<evidence type="ECO:0000256" key="3">
    <source>
        <dbReference type="ARBA" id="ARBA00023082"/>
    </source>
</evidence>
<dbReference type="GO" id="GO:0006352">
    <property type="term" value="P:DNA-templated transcription initiation"/>
    <property type="evidence" value="ECO:0007669"/>
    <property type="project" value="InterPro"/>
</dbReference>
<feature type="domain" description="RNA polymerase sigma factor 70 region 4 type 2" evidence="6">
    <location>
        <begin position="103"/>
        <end position="154"/>
    </location>
</feature>
<dbReference type="PANTHER" id="PTHR43133">
    <property type="entry name" value="RNA POLYMERASE ECF-TYPE SIGMA FACTO"/>
    <property type="match status" value="1"/>
</dbReference>
<dbReference type="Gene3D" id="1.10.1740.10">
    <property type="match status" value="1"/>
</dbReference>
<comment type="similarity">
    <text evidence="1">Belongs to the sigma-70 factor family. ECF subfamily.</text>
</comment>
<comment type="caution">
    <text evidence="7">The sequence shown here is derived from an EMBL/GenBank/DDBJ whole genome shotgun (WGS) entry which is preliminary data.</text>
</comment>
<dbReference type="InterPro" id="IPR036388">
    <property type="entry name" value="WH-like_DNA-bd_sf"/>
</dbReference>
<gene>
    <name evidence="7" type="ORF">C8N46_10633</name>
</gene>
<evidence type="ECO:0000256" key="4">
    <source>
        <dbReference type="ARBA" id="ARBA00023163"/>
    </source>
</evidence>